<dbReference type="AlphaFoldDB" id="A0A2K8MEF3"/>
<protein>
    <submittedName>
        <fullName evidence="2">Uncharacterized protein</fullName>
    </submittedName>
</protein>
<dbReference type="Proteomes" id="UP000229081">
    <property type="component" value="Chromosome"/>
</dbReference>
<evidence type="ECO:0000313" key="2">
    <source>
        <dbReference type="EMBL" id="ATY30906.1"/>
    </source>
</evidence>
<organism evidence="2 3">
    <name type="scientific">Sphingomonas psychrotolerans</name>
    <dbReference type="NCBI Taxonomy" id="1327635"/>
    <lineage>
        <taxon>Bacteria</taxon>
        <taxon>Pseudomonadati</taxon>
        <taxon>Pseudomonadota</taxon>
        <taxon>Alphaproteobacteria</taxon>
        <taxon>Sphingomonadales</taxon>
        <taxon>Sphingomonadaceae</taxon>
        <taxon>Sphingomonas</taxon>
    </lineage>
</organism>
<feature type="compositionally biased region" description="Basic and acidic residues" evidence="1">
    <location>
        <begin position="71"/>
        <end position="82"/>
    </location>
</feature>
<evidence type="ECO:0000313" key="3">
    <source>
        <dbReference type="Proteomes" id="UP000229081"/>
    </source>
</evidence>
<proteinExistence type="predicted"/>
<feature type="region of interest" description="Disordered" evidence="1">
    <location>
        <begin position="58"/>
        <end position="82"/>
    </location>
</feature>
<evidence type="ECO:0000256" key="1">
    <source>
        <dbReference type="SAM" id="MobiDB-lite"/>
    </source>
</evidence>
<gene>
    <name evidence="2" type="ORF">CVN68_01995</name>
</gene>
<dbReference type="EMBL" id="CP024923">
    <property type="protein sequence ID" value="ATY30906.1"/>
    <property type="molecule type" value="Genomic_DNA"/>
</dbReference>
<dbReference type="RefSeq" id="WP_100280717.1">
    <property type="nucleotide sequence ID" value="NZ_CP024923.1"/>
</dbReference>
<dbReference type="KEGG" id="sphc:CVN68_01995"/>
<name>A0A2K8MEF3_9SPHN</name>
<sequence>MPEATQPGAADATGSSADAAAKLIAAMAMAKRGGALFAGLSIGGLRLLAPAFAAYAGTQQSPNDNDDDDPPKDADGNPRLTRRENAAISAAAAKAMLELIEITSVTDPIMPNATPYMAYNDGVFRAPHLSHLLSLVSASNRVFTRDKGASDDAEEAQASATAPGVAYLAVAPGEYAPTSGSLTPIAIRRSAMRERTYNAPQLAMLAHSSNGFETAPASTGSTGSLNYNAQAYAARGGALRKYDAGGGCGCRSGSCATSGGGCGCASCGGHADYQFSPARRDADGKCVSVLKISCDTGWRVRECLKISICELLRCVGDEVCDNGQFAANPDLKGCLEGFVCTLLTCLPEAICPTPPQVNCHPALLPDDCNYASGR</sequence>
<reference evidence="2 3" key="1">
    <citation type="submission" date="2017-11" db="EMBL/GenBank/DDBJ databases">
        <title>Complete genome sequence of Sphingomonas sp. Strain Cra20, a psychrotolerant potential plant growth promoting rhizobacteria.</title>
        <authorList>
            <person name="Luo Y."/>
        </authorList>
    </citation>
    <scope>NUCLEOTIDE SEQUENCE [LARGE SCALE GENOMIC DNA]</scope>
    <source>
        <strain evidence="2 3">Cra20</strain>
    </source>
</reference>
<accession>A0A2K8MEF3</accession>
<dbReference type="OrthoDB" id="9942463at2"/>
<keyword evidence="3" id="KW-1185">Reference proteome</keyword>